<dbReference type="InterPro" id="IPR002347">
    <property type="entry name" value="SDR_fam"/>
</dbReference>
<dbReference type="SUPFAM" id="SSF51735">
    <property type="entry name" value="NAD(P)-binding Rossmann-fold domains"/>
    <property type="match status" value="1"/>
</dbReference>
<organism evidence="4 5">
    <name type="scientific">Extremus antarcticus</name>
    <dbReference type="NCBI Taxonomy" id="702011"/>
    <lineage>
        <taxon>Eukaryota</taxon>
        <taxon>Fungi</taxon>
        <taxon>Dikarya</taxon>
        <taxon>Ascomycota</taxon>
        <taxon>Pezizomycotina</taxon>
        <taxon>Dothideomycetes</taxon>
        <taxon>Dothideomycetidae</taxon>
        <taxon>Mycosphaerellales</taxon>
        <taxon>Extremaceae</taxon>
        <taxon>Extremus</taxon>
    </lineage>
</organism>
<comment type="caution">
    <text evidence="4">The sequence shown here is derived from an EMBL/GenBank/DDBJ whole genome shotgun (WGS) entry which is preliminary data.</text>
</comment>
<dbReference type="PRINTS" id="PR00080">
    <property type="entry name" value="SDRFAMILY"/>
</dbReference>
<name>A0AAJ0DQ45_9PEZI</name>
<evidence type="ECO:0000313" key="5">
    <source>
        <dbReference type="Proteomes" id="UP001271007"/>
    </source>
</evidence>
<proteinExistence type="inferred from homology"/>
<dbReference type="InterPro" id="IPR036291">
    <property type="entry name" value="NAD(P)-bd_dom_sf"/>
</dbReference>
<accession>A0AAJ0DQ45</accession>
<dbReference type="GO" id="GO:0005737">
    <property type="term" value="C:cytoplasm"/>
    <property type="evidence" value="ECO:0007669"/>
    <property type="project" value="TreeGrafter"/>
</dbReference>
<protein>
    <submittedName>
        <fullName evidence="4">Uncharacterized protein</fullName>
    </submittedName>
</protein>
<evidence type="ECO:0000256" key="3">
    <source>
        <dbReference type="RuleBase" id="RU000363"/>
    </source>
</evidence>
<evidence type="ECO:0000256" key="2">
    <source>
        <dbReference type="ARBA" id="ARBA00022857"/>
    </source>
</evidence>
<gene>
    <name evidence="4" type="ORF">LTR09_004441</name>
</gene>
<dbReference type="InterPro" id="IPR020904">
    <property type="entry name" value="Sc_DH/Rdtase_CS"/>
</dbReference>
<dbReference type="PRINTS" id="PR00081">
    <property type="entry name" value="GDHRDH"/>
</dbReference>
<evidence type="ECO:0000256" key="1">
    <source>
        <dbReference type="ARBA" id="ARBA00006484"/>
    </source>
</evidence>
<dbReference type="PANTHER" id="PTHR43544:SF32">
    <property type="entry name" value="CHAIN DEHYDROGENASE, PUTATIVE (AFU_ORTHOLOGUE AFUA_5G01530)-RELATED"/>
    <property type="match status" value="1"/>
</dbReference>
<dbReference type="PROSITE" id="PS00061">
    <property type="entry name" value="ADH_SHORT"/>
    <property type="match status" value="1"/>
</dbReference>
<dbReference type="Gene3D" id="3.40.50.720">
    <property type="entry name" value="NAD(P)-binding Rossmann-like Domain"/>
    <property type="match status" value="1"/>
</dbReference>
<keyword evidence="5" id="KW-1185">Reference proteome</keyword>
<dbReference type="Proteomes" id="UP001271007">
    <property type="component" value="Unassembled WGS sequence"/>
</dbReference>
<dbReference type="GO" id="GO:0016491">
    <property type="term" value="F:oxidoreductase activity"/>
    <property type="evidence" value="ECO:0007669"/>
    <property type="project" value="TreeGrafter"/>
</dbReference>
<dbReference type="Pfam" id="PF00106">
    <property type="entry name" value="adh_short"/>
    <property type="match status" value="1"/>
</dbReference>
<reference evidence="4" key="1">
    <citation type="submission" date="2023-04" db="EMBL/GenBank/DDBJ databases">
        <title>Black Yeasts Isolated from many extreme environments.</title>
        <authorList>
            <person name="Coleine C."/>
            <person name="Stajich J.E."/>
            <person name="Selbmann L."/>
        </authorList>
    </citation>
    <scope>NUCLEOTIDE SEQUENCE</scope>
    <source>
        <strain evidence="4">CCFEE 5312</strain>
    </source>
</reference>
<keyword evidence="2" id="KW-0521">NADP</keyword>
<dbReference type="AlphaFoldDB" id="A0AAJ0DQ45"/>
<dbReference type="PANTHER" id="PTHR43544">
    <property type="entry name" value="SHORT-CHAIN DEHYDROGENASE/REDUCTASE"/>
    <property type="match status" value="1"/>
</dbReference>
<comment type="similarity">
    <text evidence="1 3">Belongs to the short-chain dehydrogenases/reductases (SDR) family.</text>
</comment>
<dbReference type="GO" id="GO:0019748">
    <property type="term" value="P:secondary metabolic process"/>
    <property type="evidence" value="ECO:0007669"/>
    <property type="project" value="TreeGrafter"/>
</dbReference>
<evidence type="ECO:0000313" key="4">
    <source>
        <dbReference type="EMBL" id="KAK3054712.1"/>
    </source>
</evidence>
<dbReference type="InterPro" id="IPR051468">
    <property type="entry name" value="Fungal_SecMetab_SDRs"/>
</dbReference>
<sequence length="223" mass="23635">MATDKAIVLITGANSGIGFELAGELLADSSKHVLLGCRSAEKGDIAIEELQSSGLQGTVELLILDVASEDSVNSVASHVESTYGRLDALVNNAAIGWNDHGTMADKMALSFQTNSTAPLLLTEAFVPLLRKSIGTPRVINVSSGAGSLTKRVANGSDYGFGVRGLPYSASKAAMNLITAAQAKIYGEEGWKVFAYTPGFCVSNLGRIIMRMARGRLERGLRRW</sequence>
<dbReference type="EMBL" id="JAWDJX010000011">
    <property type="protein sequence ID" value="KAK3054712.1"/>
    <property type="molecule type" value="Genomic_DNA"/>
</dbReference>